<proteinExistence type="predicted"/>
<organism evidence="1">
    <name type="scientific">Strombidium inclinatum</name>
    <dbReference type="NCBI Taxonomy" id="197538"/>
    <lineage>
        <taxon>Eukaryota</taxon>
        <taxon>Sar</taxon>
        <taxon>Alveolata</taxon>
        <taxon>Ciliophora</taxon>
        <taxon>Intramacronucleata</taxon>
        <taxon>Spirotrichea</taxon>
        <taxon>Oligotrichia</taxon>
        <taxon>Strombidiidae</taxon>
        <taxon>Strombidium</taxon>
    </lineage>
</organism>
<reference evidence="1" key="1">
    <citation type="submission" date="2021-01" db="EMBL/GenBank/DDBJ databases">
        <authorList>
            <person name="Corre E."/>
            <person name="Pelletier E."/>
            <person name="Niang G."/>
            <person name="Scheremetjew M."/>
            <person name="Finn R."/>
            <person name="Kale V."/>
            <person name="Holt S."/>
            <person name="Cochrane G."/>
            <person name="Meng A."/>
            <person name="Brown T."/>
            <person name="Cohen L."/>
        </authorList>
    </citation>
    <scope>NUCLEOTIDE SEQUENCE</scope>
    <source>
        <strain evidence="1">S3</strain>
    </source>
</reference>
<sequence length="124" mass="13538">MVPSAEPIHGVQDLGEVLVTLVVQVDIKGVLHAVHEPQEGTLVHQADEGEQVGQFKLVCVGVVEELVELSDLLADLSHVLSEVYSRSLLVHNLRDDSVRCIFESAGFWLLLILVSVPELLPGVR</sequence>
<evidence type="ECO:0000313" key="1">
    <source>
        <dbReference type="EMBL" id="CAE0335752.1"/>
    </source>
</evidence>
<accession>A0A7S3J0M2</accession>
<protein>
    <submittedName>
        <fullName evidence="1">Uncharacterized protein</fullName>
    </submittedName>
</protein>
<dbReference type="AlphaFoldDB" id="A0A7S3J0M2"/>
<name>A0A7S3J0M2_9SPIT</name>
<dbReference type="EMBL" id="HBIH01040717">
    <property type="protein sequence ID" value="CAE0335752.1"/>
    <property type="molecule type" value="Transcribed_RNA"/>
</dbReference>
<gene>
    <name evidence="1" type="ORF">SINC0208_LOCUS16391</name>
</gene>